<feature type="region of interest" description="Disordered" evidence="1">
    <location>
        <begin position="649"/>
        <end position="672"/>
    </location>
</feature>
<keyword evidence="3" id="KW-0732">Signal</keyword>
<comment type="caution">
    <text evidence="4">The sequence shown here is derived from an EMBL/GenBank/DDBJ whole genome shotgun (WGS) entry which is preliminary data.</text>
</comment>
<evidence type="ECO:0000256" key="1">
    <source>
        <dbReference type="SAM" id="MobiDB-lite"/>
    </source>
</evidence>
<feature type="transmembrane region" description="Helical" evidence="2">
    <location>
        <begin position="134"/>
        <end position="155"/>
    </location>
</feature>
<proteinExistence type="predicted"/>
<evidence type="ECO:0000313" key="5">
    <source>
        <dbReference type="Proteomes" id="UP000229526"/>
    </source>
</evidence>
<dbReference type="EMBL" id="PFBD01000023">
    <property type="protein sequence ID" value="PIR86868.1"/>
    <property type="molecule type" value="Genomic_DNA"/>
</dbReference>
<accession>A0A2H0UKD3</accession>
<feature type="transmembrane region" description="Helical" evidence="2">
    <location>
        <begin position="204"/>
        <end position="226"/>
    </location>
</feature>
<organism evidence="4 5">
    <name type="scientific">Candidatus Harrisonbacteria bacterium CG10_big_fil_rev_8_21_14_0_10_49_15</name>
    <dbReference type="NCBI Taxonomy" id="1974587"/>
    <lineage>
        <taxon>Bacteria</taxon>
        <taxon>Candidatus Harrisoniibacteriota</taxon>
    </lineage>
</organism>
<keyword evidence="2" id="KW-1133">Transmembrane helix</keyword>
<feature type="transmembrane region" description="Helical" evidence="2">
    <location>
        <begin position="101"/>
        <end position="122"/>
    </location>
</feature>
<evidence type="ECO:0000256" key="3">
    <source>
        <dbReference type="SAM" id="SignalP"/>
    </source>
</evidence>
<dbReference type="AlphaFoldDB" id="A0A2H0UKD3"/>
<sequence>MNFSILKNKKIVFLVAVLLIGAFLLPGIAGAQDAVDPGALEVDCSTFDFGCKTGNLVLTLLASIQLFFGTLLNWVSQAAIWMIGLGTEIIKLPVVSEGFRISLSVVNLLFVLGIIIAAFRIILGIGEREAQKMVGLIVLAALLVNFSMLIAGFLLDISNVLTNFFISGGLNGESIGSAFAPQRFTTIVPDGVDVDWLNRFVGSLQVTILSIGLTAFALITMATVFIMALVRNMWVAFLLILMPLSWGAWGFPMLSKYHKEWWDNFIKWGVIYLPTATFFLWLAISTTALMSRADSPFTQGLPSIGEADSVGAKLMETLSTTGIQLLILGALIYGGLKVAASLGGTGSGIGLKMAGMAGSGAKKLAWGATKGTAGFAYRRSGTERAGKATSRLLGRGMNAVGLTGIGNTLMKAGSYDKQKERYQKGMYANQTNEAIKKELAGRMLNMDPAQRQALFDEAKKRDMLGDIPEEKVGAFAKMIKAANPGKEAKDIDDLKDLARAFPDMAPQITGQTKSEVLSKMDGKALGNLSKKQLEDSDTVLTLTRNQLTTAARASGEKEDTIQTSLTKILSESDSGLPELISKDLRALNASISDAREREKKAKTPEDALKARADLRVAITERAETVSELNPKNLSLTDQAKNALEKIKHLNANIGSTGSQVKPTKPKDGEEGK</sequence>
<feature type="transmembrane region" description="Helical" evidence="2">
    <location>
        <begin position="271"/>
        <end position="290"/>
    </location>
</feature>
<keyword evidence="2" id="KW-0472">Membrane</keyword>
<feature type="compositionally biased region" description="Polar residues" evidence="1">
    <location>
        <begin position="652"/>
        <end position="661"/>
    </location>
</feature>
<reference evidence="5" key="1">
    <citation type="submission" date="2017-09" db="EMBL/GenBank/DDBJ databases">
        <title>Depth-based differentiation of microbial function through sediment-hosted aquifers and enrichment of novel symbionts in the deep terrestrial subsurface.</title>
        <authorList>
            <person name="Probst A.J."/>
            <person name="Ladd B."/>
            <person name="Jarett J.K."/>
            <person name="Geller-Mcgrath D.E."/>
            <person name="Sieber C.M.K."/>
            <person name="Emerson J.B."/>
            <person name="Anantharaman K."/>
            <person name="Thomas B.C."/>
            <person name="Malmstrom R."/>
            <person name="Stieglmeier M."/>
            <person name="Klingl A."/>
            <person name="Woyke T."/>
            <person name="Ryan C.M."/>
            <person name="Banfield J.F."/>
        </authorList>
    </citation>
    <scope>NUCLEOTIDE SEQUENCE [LARGE SCALE GENOMIC DNA]</scope>
</reference>
<feature type="signal peptide" evidence="3">
    <location>
        <begin position="1"/>
        <end position="31"/>
    </location>
</feature>
<feature type="transmembrane region" description="Helical" evidence="2">
    <location>
        <begin position="55"/>
        <end position="72"/>
    </location>
</feature>
<dbReference type="Proteomes" id="UP000229526">
    <property type="component" value="Unassembled WGS sequence"/>
</dbReference>
<evidence type="ECO:0000313" key="4">
    <source>
        <dbReference type="EMBL" id="PIR86868.1"/>
    </source>
</evidence>
<name>A0A2H0UKD3_9BACT</name>
<evidence type="ECO:0000256" key="2">
    <source>
        <dbReference type="SAM" id="Phobius"/>
    </source>
</evidence>
<feature type="transmembrane region" description="Helical" evidence="2">
    <location>
        <begin position="233"/>
        <end position="251"/>
    </location>
</feature>
<gene>
    <name evidence="4" type="ORF">COU11_03375</name>
</gene>
<protein>
    <submittedName>
        <fullName evidence="4">Uncharacterized protein</fullName>
    </submittedName>
</protein>
<feature type="chain" id="PRO_5013567661" evidence="3">
    <location>
        <begin position="32"/>
        <end position="672"/>
    </location>
</feature>
<keyword evidence="2" id="KW-0812">Transmembrane</keyword>